<evidence type="ECO:0000313" key="1">
    <source>
        <dbReference type="EMBL" id="RLK56369.1"/>
    </source>
</evidence>
<sequence>MEYGEWIRKEHDRGGNAEGIAQAALRGPILSFEGSNRTAALLEDVAAVLRVPPGAIHVVGSARFGFCLRDGARFSPAYSDLDLAIVDNDLYARCEAAPKPALGEPRFPERDLPIPERVSVRKAFDAISRTVKDCYAYVSAAVFPDHASLVRAQAGRIRAYLGITAQEAASQHTSAAPIGALDANFQRIVDAGLPRYSLPIAESSPGNASPWMVDNAAFQRAFGGNALRKERLAALQQAFDDLAQVVDVQCSLVGGSFVDVANAAPNDLDIVVFYRARSEVRFEPGRALQRLTRKFLLEHIDMRFVPCDAEPWLLVKLTSYFTMLYQSRRPGTEDRNHGLVLLVAGPGRS</sequence>
<protein>
    <submittedName>
        <fullName evidence="1">Uncharacterized protein</fullName>
    </submittedName>
</protein>
<dbReference type="Pfam" id="PF22014">
    <property type="entry name" value="DUF6932"/>
    <property type="match status" value="1"/>
</dbReference>
<accession>A0A498CEL7</accession>
<gene>
    <name evidence="1" type="ORF">BCL79_0754</name>
</gene>
<name>A0A498CEL7_9GAMM</name>
<dbReference type="EMBL" id="RCDC01000004">
    <property type="protein sequence ID" value="RLK56369.1"/>
    <property type="molecule type" value="Genomic_DNA"/>
</dbReference>
<dbReference type="AlphaFoldDB" id="A0A498CEL7"/>
<evidence type="ECO:0000313" key="2">
    <source>
        <dbReference type="Proteomes" id="UP000274786"/>
    </source>
</evidence>
<reference evidence="1 2" key="1">
    <citation type="submission" date="2018-10" db="EMBL/GenBank/DDBJ databases">
        <title>Comparative analysis of microorganisms from saline springs in Andes Mountain Range, Colombia.</title>
        <authorList>
            <person name="Rubin E."/>
        </authorList>
    </citation>
    <scope>NUCLEOTIDE SEQUENCE [LARGE SCALE GENOMIC DNA]</scope>
    <source>
        <strain evidence="1 2">USBA GBX 843</strain>
    </source>
</reference>
<dbReference type="InterPro" id="IPR053860">
    <property type="entry name" value="DUF6932"/>
</dbReference>
<dbReference type="Proteomes" id="UP000274786">
    <property type="component" value="Unassembled WGS sequence"/>
</dbReference>
<comment type="caution">
    <text evidence="1">The sequence shown here is derived from an EMBL/GenBank/DDBJ whole genome shotgun (WGS) entry which is preliminary data.</text>
</comment>
<organism evidence="1 2">
    <name type="scientific">Stenotrophomonas rhizophila</name>
    <dbReference type="NCBI Taxonomy" id="216778"/>
    <lineage>
        <taxon>Bacteria</taxon>
        <taxon>Pseudomonadati</taxon>
        <taxon>Pseudomonadota</taxon>
        <taxon>Gammaproteobacteria</taxon>
        <taxon>Lysobacterales</taxon>
        <taxon>Lysobacteraceae</taxon>
        <taxon>Stenotrophomonas</taxon>
    </lineage>
</organism>
<proteinExistence type="predicted"/>